<dbReference type="Proteomes" id="UP000198541">
    <property type="component" value="Unassembled WGS sequence"/>
</dbReference>
<evidence type="ECO:0000313" key="9">
    <source>
        <dbReference type="Proteomes" id="UP000198541"/>
    </source>
</evidence>
<reference evidence="9" key="1">
    <citation type="submission" date="2016-10" db="EMBL/GenBank/DDBJ databases">
        <authorList>
            <person name="Varghese N."/>
            <person name="Submissions S."/>
        </authorList>
    </citation>
    <scope>NUCLEOTIDE SEQUENCE [LARGE SCALE GENOMIC DNA]</scope>
    <source>
        <strain evidence="9">DSM 27982</strain>
    </source>
</reference>
<feature type="transmembrane region" description="Helical" evidence="6">
    <location>
        <begin position="663"/>
        <end position="691"/>
    </location>
</feature>
<feature type="transmembrane region" description="Helical" evidence="6">
    <location>
        <begin position="338"/>
        <end position="358"/>
    </location>
</feature>
<feature type="transmembrane region" description="Helical" evidence="6">
    <location>
        <begin position="198"/>
        <end position="224"/>
    </location>
</feature>
<evidence type="ECO:0000313" key="8">
    <source>
        <dbReference type="EMBL" id="SDN86348.1"/>
    </source>
</evidence>
<evidence type="ECO:0000256" key="5">
    <source>
        <dbReference type="ARBA" id="ARBA00023136"/>
    </source>
</evidence>
<feature type="domain" description="ABC3 transporter permease C-terminal" evidence="7">
    <location>
        <begin position="203"/>
        <end position="316"/>
    </location>
</feature>
<organism evidence="8 9">
    <name type="scientific">Actinomyces ruminicola</name>
    <dbReference type="NCBI Taxonomy" id="332524"/>
    <lineage>
        <taxon>Bacteria</taxon>
        <taxon>Bacillati</taxon>
        <taxon>Actinomycetota</taxon>
        <taxon>Actinomycetes</taxon>
        <taxon>Actinomycetales</taxon>
        <taxon>Actinomycetaceae</taxon>
        <taxon>Actinomyces</taxon>
    </lineage>
</organism>
<keyword evidence="2" id="KW-1003">Cell membrane</keyword>
<evidence type="ECO:0000256" key="1">
    <source>
        <dbReference type="ARBA" id="ARBA00004651"/>
    </source>
</evidence>
<keyword evidence="5 6" id="KW-0472">Membrane</keyword>
<feature type="transmembrane region" description="Helical" evidence="6">
    <location>
        <begin position="424"/>
        <end position="448"/>
    </location>
</feature>
<dbReference type="RefSeq" id="WP_092537800.1">
    <property type="nucleotide sequence ID" value="NZ_FNIM01000019.1"/>
</dbReference>
<keyword evidence="3 6" id="KW-0812">Transmembrane</keyword>
<sequence length="740" mass="76881">MSTLPLARLVVAGDRASRRRLAGITAGVMIGVALFLLLAAAGQAFGVRSERSTWTELQQFGPAAMAELEENTVLAPEKAAAVSTLDHFEDRAITVLMVAATPDTRVRIPGSDVVPRPGQYLASPALAALIDSVPEDQLGDRYGDRAGILSDDAVEGPDSLVVIVGAEQSEVLAWEGTSTAQVVTEFVGYDYASQSYRIVAIIGAIAVLVPVLLLIAIVTGLGAAQRAERFATLRLIGATPGRVARIAAAETGVTALVGAVLGVLLYLALIPLAACIEIGSSRFFPADLLTTPGVIGVTVVLVPLVAAAVTWWTTLRADAGPLGASRERRERPPRLRSLLPLLLGLAGLTAVRVLANAINSGTETAVDIPIAPLLVASFVLTMLGLLWAGPLLTWWCARLVQRQARGAAQVIGLGRLVQHPRATFRAVGGLVVAVYAVTLFAVAVTAAAGTPVLNQGSGYLAQTTLYTLPEPDAAEALEQAAPRIEQVEGVTAVVVAREAPTEAEDASQRFALRTADARTLGAFDTDSSDAAQDSQWVSVSWNWLLNNAADPRPIAAPESDGGVSLLVATDGEAASVERARTAMVTALGGVLTHYPISRADNVVTAATALENQFAALGYIGILIAAGVSTAALAVSTVSSLLARRRVLSLLRLVGMPRHTLRRAVAWEMLLPVATVLAVSIGAAVYTAWIVIVGTSSRGVGWPAGSYYVVLGGCLAMVAVAVAASTRAAARMVASATVRFE</sequence>
<evidence type="ECO:0000256" key="2">
    <source>
        <dbReference type="ARBA" id="ARBA00022475"/>
    </source>
</evidence>
<feature type="transmembrane region" description="Helical" evidence="6">
    <location>
        <begin position="252"/>
        <end position="274"/>
    </location>
</feature>
<feature type="transmembrane region" description="Helical" evidence="6">
    <location>
        <begin position="21"/>
        <end position="45"/>
    </location>
</feature>
<feature type="transmembrane region" description="Helical" evidence="6">
    <location>
        <begin position="615"/>
        <end position="642"/>
    </location>
</feature>
<evidence type="ECO:0000256" key="4">
    <source>
        <dbReference type="ARBA" id="ARBA00022989"/>
    </source>
</evidence>
<dbReference type="GO" id="GO:0005886">
    <property type="term" value="C:plasma membrane"/>
    <property type="evidence" value="ECO:0007669"/>
    <property type="project" value="UniProtKB-SubCell"/>
</dbReference>
<keyword evidence="9" id="KW-1185">Reference proteome</keyword>
<dbReference type="Pfam" id="PF02687">
    <property type="entry name" value="FtsX"/>
    <property type="match status" value="2"/>
</dbReference>
<dbReference type="InterPro" id="IPR003838">
    <property type="entry name" value="ABC3_permease_C"/>
</dbReference>
<protein>
    <submittedName>
        <fullName evidence="8">FtsX-like permease family protein</fullName>
    </submittedName>
</protein>
<dbReference type="EMBL" id="FNIM01000019">
    <property type="protein sequence ID" value="SDN86348.1"/>
    <property type="molecule type" value="Genomic_DNA"/>
</dbReference>
<feature type="transmembrane region" description="Helical" evidence="6">
    <location>
        <begin position="703"/>
        <end position="723"/>
    </location>
</feature>
<name>A0A1H0EVF8_9ACTO</name>
<dbReference type="AlphaFoldDB" id="A0A1H0EVF8"/>
<evidence type="ECO:0000259" key="7">
    <source>
        <dbReference type="Pfam" id="PF02687"/>
    </source>
</evidence>
<comment type="subcellular location">
    <subcellularLocation>
        <location evidence="1">Cell membrane</location>
        <topology evidence="1">Multi-pass membrane protein</topology>
    </subcellularLocation>
</comment>
<feature type="transmembrane region" description="Helical" evidence="6">
    <location>
        <begin position="294"/>
        <end position="317"/>
    </location>
</feature>
<gene>
    <name evidence="8" type="ORF">SAMN05216355_11932</name>
</gene>
<evidence type="ECO:0000256" key="3">
    <source>
        <dbReference type="ARBA" id="ARBA00022692"/>
    </source>
</evidence>
<proteinExistence type="predicted"/>
<feature type="domain" description="ABC3 transporter permease C-terminal" evidence="7">
    <location>
        <begin position="619"/>
        <end position="731"/>
    </location>
</feature>
<accession>A0A1H0EVF8</accession>
<evidence type="ECO:0000256" key="6">
    <source>
        <dbReference type="SAM" id="Phobius"/>
    </source>
</evidence>
<feature type="transmembrane region" description="Helical" evidence="6">
    <location>
        <begin position="370"/>
        <end position="395"/>
    </location>
</feature>
<keyword evidence="4 6" id="KW-1133">Transmembrane helix</keyword>